<dbReference type="EMBL" id="UINC01005181">
    <property type="protein sequence ID" value="SVA19635.1"/>
    <property type="molecule type" value="Genomic_DNA"/>
</dbReference>
<reference evidence="3" key="1">
    <citation type="submission" date="2018-05" db="EMBL/GenBank/DDBJ databases">
        <authorList>
            <person name="Lanie J.A."/>
            <person name="Ng W.-L."/>
            <person name="Kazmierczak K.M."/>
            <person name="Andrzejewski T.M."/>
            <person name="Davidsen T.M."/>
            <person name="Wayne K.J."/>
            <person name="Tettelin H."/>
            <person name="Glass J.I."/>
            <person name="Rusch D."/>
            <person name="Podicherti R."/>
            <person name="Tsui H.-C.T."/>
            <person name="Winkler M.E."/>
        </authorList>
    </citation>
    <scope>NUCLEOTIDE SEQUENCE</scope>
</reference>
<dbReference type="SUPFAM" id="SSF55909">
    <property type="entry name" value="Pentein"/>
    <property type="match status" value="1"/>
</dbReference>
<dbReference type="GO" id="GO:0045429">
    <property type="term" value="P:positive regulation of nitric oxide biosynthetic process"/>
    <property type="evidence" value="ECO:0007669"/>
    <property type="project" value="TreeGrafter"/>
</dbReference>
<sequence length="180" mass="19542">MITNAGHDSRLGEKAAVQGALEGDLNLVLMESEARMDGGDVLQFGKQFLVGNSTRTNEAGIQCLKDFVEARGFTMHVIQVPSNSLHLISICTSPIPGVLLAPEGWFTQSDFPSDAEILWIPDKEAYAANVLPFGKDVMVAAGYPHTSRLLEERGLTLHSMEMSQFRAADGSLTCLSVLYQ</sequence>
<accession>A0A381TUA9</accession>
<gene>
    <name evidence="3" type="ORF">METZ01_LOCUS72489</name>
</gene>
<evidence type="ECO:0008006" key="4">
    <source>
        <dbReference type="Google" id="ProtNLM"/>
    </source>
</evidence>
<keyword evidence="2" id="KW-0378">Hydrolase</keyword>
<name>A0A381TUA9_9ZZZZ</name>
<dbReference type="GO" id="GO:0016403">
    <property type="term" value="F:dimethylargininase activity"/>
    <property type="evidence" value="ECO:0007669"/>
    <property type="project" value="TreeGrafter"/>
</dbReference>
<comment type="similarity">
    <text evidence="1">Belongs to the DDAH family.</text>
</comment>
<organism evidence="3">
    <name type="scientific">marine metagenome</name>
    <dbReference type="NCBI Taxonomy" id="408172"/>
    <lineage>
        <taxon>unclassified sequences</taxon>
        <taxon>metagenomes</taxon>
        <taxon>ecological metagenomes</taxon>
    </lineage>
</organism>
<protein>
    <recommendedName>
        <fullName evidence="4">Dimethylargininase</fullName>
    </recommendedName>
</protein>
<dbReference type="PANTHER" id="PTHR12737">
    <property type="entry name" value="DIMETHYLARGININE DIMETHYLAMINOHYDROLASE"/>
    <property type="match status" value="1"/>
</dbReference>
<evidence type="ECO:0000313" key="3">
    <source>
        <dbReference type="EMBL" id="SVA19635.1"/>
    </source>
</evidence>
<dbReference type="GO" id="GO:0000052">
    <property type="term" value="P:citrulline metabolic process"/>
    <property type="evidence" value="ECO:0007669"/>
    <property type="project" value="TreeGrafter"/>
</dbReference>
<dbReference type="PANTHER" id="PTHR12737:SF9">
    <property type="entry name" value="DIMETHYLARGININASE"/>
    <property type="match status" value="1"/>
</dbReference>
<dbReference type="AlphaFoldDB" id="A0A381TUA9"/>
<evidence type="ECO:0000256" key="1">
    <source>
        <dbReference type="ARBA" id="ARBA00008532"/>
    </source>
</evidence>
<dbReference type="GO" id="GO:0016597">
    <property type="term" value="F:amino acid binding"/>
    <property type="evidence" value="ECO:0007669"/>
    <property type="project" value="TreeGrafter"/>
</dbReference>
<dbReference type="Gene3D" id="3.75.10.10">
    <property type="entry name" value="L-arginine/glycine Amidinotransferase, Chain A"/>
    <property type="match status" value="1"/>
</dbReference>
<evidence type="ECO:0000256" key="2">
    <source>
        <dbReference type="ARBA" id="ARBA00022801"/>
    </source>
</evidence>
<dbReference type="GO" id="GO:0006525">
    <property type="term" value="P:arginine metabolic process"/>
    <property type="evidence" value="ECO:0007669"/>
    <property type="project" value="TreeGrafter"/>
</dbReference>
<dbReference type="InterPro" id="IPR033199">
    <property type="entry name" value="DDAH-like"/>
</dbReference>
<proteinExistence type="inferred from homology"/>